<dbReference type="EMBL" id="JARBJD010000002">
    <property type="protein sequence ID" value="KAK2964655.1"/>
    <property type="molecule type" value="Genomic_DNA"/>
</dbReference>
<keyword evidence="5" id="KW-0539">Nucleus</keyword>
<evidence type="ECO:0000256" key="2">
    <source>
        <dbReference type="ARBA" id="ARBA00022853"/>
    </source>
</evidence>
<dbReference type="InterPro" id="IPR008676">
    <property type="entry name" value="MRG"/>
</dbReference>
<comment type="caution">
    <text evidence="7">The sequence shown here is derived from an EMBL/GenBank/DDBJ whole genome shotgun (WGS) entry which is preliminary data.</text>
</comment>
<reference evidence="7 8" key="1">
    <citation type="journal article" date="2022" name="bioRxiv">
        <title>Genomics of Preaxostyla Flagellates Illuminates Evolutionary Transitions and the Path Towards Mitochondrial Loss.</title>
        <authorList>
            <person name="Novak L.V.F."/>
            <person name="Treitli S.C."/>
            <person name="Pyrih J."/>
            <person name="Halakuc P."/>
            <person name="Pipaliya S.V."/>
            <person name="Vacek V."/>
            <person name="Brzon O."/>
            <person name="Soukal P."/>
            <person name="Eme L."/>
            <person name="Dacks J.B."/>
            <person name="Karnkowska A."/>
            <person name="Elias M."/>
            <person name="Hampl V."/>
        </authorList>
    </citation>
    <scope>NUCLEOTIDE SEQUENCE [LARGE SCALE GENOMIC DNA]</scope>
    <source>
        <strain evidence="7">NAU3</strain>
        <tissue evidence="7">Gut</tissue>
    </source>
</reference>
<keyword evidence="8" id="KW-1185">Reference proteome</keyword>
<evidence type="ECO:0000259" key="6">
    <source>
        <dbReference type="Pfam" id="PF05712"/>
    </source>
</evidence>
<evidence type="ECO:0000313" key="7">
    <source>
        <dbReference type="EMBL" id="KAK2964655.1"/>
    </source>
</evidence>
<organism evidence="7 8">
    <name type="scientific">Blattamonas nauphoetae</name>
    <dbReference type="NCBI Taxonomy" id="2049346"/>
    <lineage>
        <taxon>Eukaryota</taxon>
        <taxon>Metamonada</taxon>
        <taxon>Preaxostyla</taxon>
        <taxon>Oxymonadida</taxon>
        <taxon>Blattamonas</taxon>
    </lineage>
</organism>
<dbReference type="InterPro" id="IPR026541">
    <property type="entry name" value="MRG_dom"/>
</dbReference>
<dbReference type="PROSITE" id="PS51640">
    <property type="entry name" value="MRG"/>
    <property type="match status" value="1"/>
</dbReference>
<sequence>MQYMNMNRLYVVTFLDTEYKTSFYSPERNVIPITTANTEYVTKFNAGLPLIETNDCPKVKQTETNQFQQTTWTQRQNPKISLSPVNPSRILPPLLQLTFSHRLSEFAKEEFDTMTTSNIIYVLPRRPSISLILKSFVQMLPEEKLGLYQTVIDQLPAYFNTFLPRNLLLTQERPQHTFWMKVLRSDLSNPGLLSLYPNIREIRSYCDLYGGEHLLRLLIQLPFFIDQMEILKDPGFRYELRRILNCLLDFLSRFSDDIFSKPDFTPSPSSFDLSLYLSQEPPSSSQSFR</sequence>
<keyword evidence="3" id="KW-0805">Transcription regulation</keyword>
<protein>
    <submittedName>
        <fullName evidence="7">MRG domain containing protein</fullName>
    </submittedName>
</protein>
<evidence type="ECO:0000256" key="3">
    <source>
        <dbReference type="ARBA" id="ARBA00023015"/>
    </source>
</evidence>
<dbReference type="PANTHER" id="PTHR10880">
    <property type="entry name" value="MORTALITY FACTOR 4-LIKE PROTEIN"/>
    <property type="match status" value="1"/>
</dbReference>
<dbReference type="Proteomes" id="UP001281761">
    <property type="component" value="Unassembled WGS sequence"/>
</dbReference>
<keyword evidence="2" id="KW-0156">Chromatin regulator</keyword>
<keyword evidence="4" id="KW-0804">Transcription</keyword>
<feature type="domain" description="MRG" evidence="6">
    <location>
        <begin position="96"/>
        <end position="264"/>
    </location>
</feature>
<evidence type="ECO:0000313" key="8">
    <source>
        <dbReference type="Proteomes" id="UP001281761"/>
    </source>
</evidence>
<dbReference type="Pfam" id="PF05712">
    <property type="entry name" value="MRG"/>
    <property type="match status" value="1"/>
</dbReference>
<name>A0ABQ9YLY3_9EUKA</name>
<evidence type="ECO:0000256" key="1">
    <source>
        <dbReference type="ARBA" id="ARBA00004123"/>
    </source>
</evidence>
<evidence type="ECO:0000256" key="5">
    <source>
        <dbReference type="ARBA" id="ARBA00023242"/>
    </source>
</evidence>
<comment type="subcellular location">
    <subcellularLocation>
        <location evidence="1">Nucleus</location>
    </subcellularLocation>
</comment>
<dbReference type="PANTHER" id="PTHR10880:SF15">
    <property type="entry name" value="MSL COMPLEX SUBUNIT 3"/>
    <property type="match status" value="1"/>
</dbReference>
<gene>
    <name evidence="7" type="ORF">BLNAU_572</name>
</gene>
<proteinExistence type="predicted"/>
<dbReference type="Gene3D" id="1.10.274.30">
    <property type="entry name" value="MRG domain"/>
    <property type="match status" value="1"/>
</dbReference>
<dbReference type="InterPro" id="IPR038217">
    <property type="entry name" value="MRG_C_sf"/>
</dbReference>
<evidence type="ECO:0000256" key="4">
    <source>
        <dbReference type="ARBA" id="ARBA00023163"/>
    </source>
</evidence>
<accession>A0ABQ9YLY3</accession>